<dbReference type="Gene3D" id="3.40.109.10">
    <property type="entry name" value="NADH Oxidase"/>
    <property type="match status" value="1"/>
</dbReference>
<evidence type="ECO:0000313" key="8">
    <source>
        <dbReference type="Proteomes" id="UP001637994"/>
    </source>
</evidence>
<evidence type="ECO:0000256" key="5">
    <source>
        <dbReference type="PIRNR" id="PIRNR005426"/>
    </source>
</evidence>
<dbReference type="InterPro" id="IPR016446">
    <property type="entry name" value="Flavin_OxRdtase_Frp"/>
</dbReference>
<dbReference type="InterPro" id="IPR000415">
    <property type="entry name" value="Nitroreductase-like"/>
</dbReference>
<keyword evidence="2 5" id="KW-0285">Flavoprotein</keyword>
<evidence type="ECO:0000256" key="2">
    <source>
        <dbReference type="ARBA" id="ARBA00022630"/>
    </source>
</evidence>
<keyword evidence="4 5" id="KW-0560">Oxidoreductase</keyword>
<dbReference type="PANTHER" id="PTHR43425:SF2">
    <property type="entry name" value="OXYGEN-INSENSITIVE NADPH NITROREDUCTASE"/>
    <property type="match status" value="1"/>
</dbReference>
<keyword evidence="3 5" id="KW-0288">FMN</keyword>
<sequence>MNETIKNLLNHRTIREFTDEKIDQDTIKTLLDVVNMSASSNGMQNMSVIRVTDQKIKDELADNGNQAYMARATELWIFIVDLKRNYEIAKEMGLENDNIISFDKFIQGFTDGVIAAQNLTVAVESLGLGANYFGNIHNDTARVIELLKMPKLTYPVVGVGFGIPNQNPQIKPRMDIKLKTFENSYKTYNSYLDIISDYDKEMTTYYDLRENGRKSASFSSQIPKKQGTIIKNRNKIFETLKNQGFVLDPKE</sequence>
<evidence type="ECO:0000313" key="7">
    <source>
        <dbReference type="EMBL" id="MFO3666938.1"/>
    </source>
</evidence>
<dbReference type="RefSeq" id="WP_410035465.1">
    <property type="nucleotide sequence ID" value="NZ_JBGMEF010000018.1"/>
</dbReference>
<dbReference type="Proteomes" id="UP001637994">
    <property type="component" value="Unassembled WGS sequence"/>
</dbReference>
<keyword evidence="8" id="KW-1185">Reference proteome</keyword>
<dbReference type="Pfam" id="PF00881">
    <property type="entry name" value="Nitroreductase"/>
    <property type="match status" value="1"/>
</dbReference>
<comment type="similarity">
    <text evidence="1 5">Belongs to the flavin oxidoreductase frp family.</text>
</comment>
<dbReference type="InterPro" id="IPR029479">
    <property type="entry name" value="Nitroreductase"/>
</dbReference>
<evidence type="ECO:0000256" key="4">
    <source>
        <dbReference type="ARBA" id="ARBA00023002"/>
    </source>
</evidence>
<accession>A0ABW9MD74</accession>
<dbReference type="SUPFAM" id="SSF55469">
    <property type="entry name" value="FMN-dependent nitroreductase-like"/>
    <property type="match status" value="1"/>
</dbReference>
<gene>
    <name evidence="7" type="ORF">ACCQ42_04050</name>
</gene>
<keyword evidence="5" id="KW-0521">NADP</keyword>
<comment type="caution">
    <text evidence="7">The sequence shown here is derived from an EMBL/GenBank/DDBJ whole genome shotgun (WGS) entry which is preliminary data.</text>
</comment>
<protein>
    <submittedName>
        <fullName evidence="7">Nitroreductase family protein</fullName>
    </submittedName>
</protein>
<feature type="domain" description="Nitroreductase" evidence="6">
    <location>
        <begin position="10"/>
        <end position="62"/>
    </location>
</feature>
<dbReference type="EMBL" id="JBGMEF010000018">
    <property type="protein sequence ID" value="MFO3666938.1"/>
    <property type="molecule type" value="Genomic_DNA"/>
</dbReference>
<dbReference type="PIRSF" id="PIRSF005426">
    <property type="entry name" value="Frp"/>
    <property type="match status" value="1"/>
</dbReference>
<reference evidence="7 8" key="1">
    <citation type="journal article" date="2025" name="Anaerobe">
        <title>Description of Anaerococcus kampingiae sp. nov., Anaerococcus groningensis sp. nov., Anaerococcus martiniensis sp. nov., and Anaerococcus cruorum sp. nov., isolated from human clinical specimens.</title>
        <authorList>
            <person name="Boiten K.E."/>
            <person name="Meijer J."/>
            <person name="van Wezel E.M."/>
            <person name="Veloo A.C.M."/>
        </authorList>
    </citation>
    <scope>NUCLEOTIDE SEQUENCE [LARGE SCALE GENOMIC DNA]</scope>
    <source>
        <strain evidence="7 8">ENR0874</strain>
    </source>
</reference>
<dbReference type="PANTHER" id="PTHR43425">
    <property type="entry name" value="OXYGEN-INSENSITIVE NADPH NITROREDUCTASE"/>
    <property type="match status" value="1"/>
</dbReference>
<organism evidence="7 8">
    <name type="scientific">Anaerococcus kampingae</name>
    <dbReference type="NCBI Taxonomy" id="3115614"/>
    <lineage>
        <taxon>Bacteria</taxon>
        <taxon>Bacillati</taxon>
        <taxon>Bacillota</taxon>
        <taxon>Tissierellia</taxon>
        <taxon>Tissierellales</taxon>
        <taxon>Peptoniphilaceae</taxon>
        <taxon>Anaerococcus</taxon>
    </lineage>
</organism>
<proteinExistence type="inferred from homology"/>
<name>A0ABW9MD74_9FIRM</name>
<evidence type="ECO:0000256" key="3">
    <source>
        <dbReference type="ARBA" id="ARBA00022643"/>
    </source>
</evidence>
<evidence type="ECO:0000256" key="1">
    <source>
        <dbReference type="ARBA" id="ARBA00008366"/>
    </source>
</evidence>
<evidence type="ECO:0000259" key="6">
    <source>
        <dbReference type="Pfam" id="PF00881"/>
    </source>
</evidence>